<keyword evidence="2" id="KW-1185">Reference proteome</keyword>
<evidence type="ECO:0000313" key="2">
    <source>
        <dbReference type="Proteomes" id="UP001372338"/>
    </source>
</evidence>
<name>A0AAN9IDL5_CROPI</name>
<accession>A0AAN9IDL5</accession>
<evidence type="ECO:0000313" key="1">
    <source>
        <dbReference type="EMBL" id="KAK7273205.1"/>
    </source>
</evidence>
<gene>
    <name evidence="1" type="ORF">RIF29_14254</name>
</gene>
<dbReference type="EMBL" id="JAYWIO010000003">
    <property type="protein sequence ID" value="KAK7273205.1"/>
    <property type="molecule type" value="Genomic_DNA"/>
</dbReference>
<dbReference type="AlphaFoldDB" id="A0AAN9IDL5"/>
<dbReference type="Proteomes" id="UP001372338">
    <property type="component" value="Unassembled WGS sequence"/>
</dbReference>
<comment type="caution">
    <text evidence="1">The sequence shown here is derived from an EMBL/GenBank/DDBJ whole genome shotgun (WGS) entry which is preliminary data.</text>
</comment>
<reference evidence="1 2" key="1">
    <citation type="submission" date="2024-01" db="EMBL/GenBank/DDBJ databases">
        <title>The genomes of 5 underutilized Papilionoideae crops provide insights into root nodulation and disease resistanc.</title>
        <authorList>
            <person name="Yuan L."/>
        </authorList>
    </citation>
    <scope>NUCLEOTIDE SEQUENCE [LARGE SCALE GENOMIC DNA]</scope>
    <source>
        <strain evidence="1">ZHUSHIDOU_FW_LH</strain>
        <tissue evidence="1">Leaf</tissue>
    </source>
</reference>
<sequence length="98" mass="11377">MVYMILRPEVATFFTTHQTTPHHHTTSPTPCHAARETTAIADHRRDRHHGHRHASPITPSLWLFSFPHLSFSPRQPRVHQDSHHTIRVISLSEQVLNQ</sequence>
<proteinExistence type="predicted"/>
<organism evidence="1 2">
    <name type="scientific">Crotalaria pallida</name>
    <name type="common">Smooth rattlebox</name>
    <name type="synonym">Crotalaria striata</name>
    <dbReference type="NCBI Taxonomy" id="3830"/>
    <lineage>
        <taxon>Eukaryota</taxon>
        <taxon>Viridiplantae</taxon>
        <taxon>Streptophyta</taxon>
        <taxon>Embryophyta</taxon>
        <taxon>Tracheophyta</taxon>
        <taxon>Spermatophyta</taxon>
        <taxon>Magnoliopsida</taxon>
        <taxon>eudicotyledons</taxon>
        <taxon>Gunneridae</taxon>
        <taxon>Pentapetalae</taxon>
        <taxon>rosids</taxon>
        <taxon>fabids</taxon>
        <taxon>Fabales</taxon>
        <taxon>Fabaceae</taxon>
        <taxon>Papilionoideae</taxon>
        <taxon>50 kb inversion clade</taxon>
        <taxon>genistoids sensu lato</taxon>
        <taxon>core genistoids</taxon>
        <taxon>Crotalarieae</taxon>
        <taxon>Crotalaria</taxon>
    </lineage>
</organism>
<protein>
    <submittedName>
        <fullName evidence="1">Uncharacterized protein</fullName>
    </submittedName>
</protein>